<keyword evidence="1" id="KW-0812">Transmembrane</keyword>
<comment type="caution">
    <text evidence="2">The sequence shown here is derived from an EMBL/GenBank/DDBJ whole genome shotgun (WGS) entry which is preliminary data.</text>
</comment>
<accession>A0A2A4JDR1</accession>
<evidence type="ECO:0000313" key="2">
    <source>
        <dbReference type="EMBL" id="PCG69694.1"/>
    </source>
</evidence>
<sequence length="543" mass="62369">MVERAPQTKQDEQYPLLKVDGGGDGGVHQQASPTLVAPGWGVTCSPKQSWLVRWPEYISACWMTLILLGISFLVFYALGMEVYRKQPVLIIKCNTSKPASDVYYHHIVQRGSYAPFMLYADYLSNVATQYPELHFHVFFLMDDSLQTAFRGPRHARFINKLIPYTASNMYSFTKLDDNSKRDITDFERRYQNVNVTIMSLSKYMAMTPLKYKWRTIPLAYLPFYARVFSVWQNGGVAMDLNNFNNNYNNRQHDDRRITAILKQHNDGIKVEEYTSALNKIDREEESEFFTVFYGLIHQILNETRTFLTKSFPFPQVSTEKGITQNEPLIRTNRNKRDVSMPMNENNITEAVSHVYVEIMNSTNDTDLKKNEYQTLSSSDVNLDKLNDNINDAIKLLQINKNLSIVNSTNKTEELNKTEIQTEVLNKSDTPQVVLFYDFSLFSDGIAPSFVLPEPLIRTDFRQNNRISEFGKSGKYGNTVAHLLSIDSEGLFVAASSRLHPFLGHLITAGCQRMQPKFAIQDTILTQCSGIFKEDTYCNNIYLL</sequence>
<evidence type="ECO:0000256" key="1">
    <source>
        <dbReference type="SAM" id="Phobius"/>
    </source>
</evidence>
<name>A0A2A4JDR1_HELVI</name>
<organism evidence="2">
    <name type="scientific">Heliothis virescens</name>
    <name type="common">Tobacco budworm moth</name>
    <dbReference type="NCBI Taxonomy" id="7102"/>
    <lineage>
        <taxon>Eukaryota</taxon>
        <taxon>Metazoa</taxon>
        <taxon>Ecdysozoa</taxon>
        <taxon>Arthropoda</taxon>
        <taxon>Hexapoda</taxon>
        <taxon>Insecta</taxon>
        <taxon>Pterygota</taxon>
        <taxon>Neoptera</taxon>
        <taxon>Endopterygota</taxon>
        <taxon>Lepidoptera</taxon>
        <taxon>Glossata</taxon>
        <taxon>Ditrysia</taxon>
        <taxon>Noctuoidea</taxon>
        <taxon>Noctuidae</taxon>
        <taxon>Heliothinae</taxon>
        <taxon>Heliothis</taxon>
    </lineage>
</organism>
<protein>
    <submittedName>
        <fullName evidence="2">Uncharacterized protein</fullName>
    </submittedName>
</protein>
<reference evidence="2" key="1">
    <citation type="submission" date="2017-09" db="EMBL/GenBank/DDBJ databases">
        <title>Contemporary evolution of a Lepidopteran species, Heliothis virescens, in response to modern agricultural practices.</title>
        <authorList>
            <person name="Fritz M.L."/>
            <person name="Deyonke A.M."/>
            <person name="Papanicolaou A."/>
            <person name="Micinski S."/>
            <person name="Westbrook J."/>
            <person name="Gould F."/>
        </authorList>
    </citation>
    <scope>NUCLEOTIDE SEQUENCE [LARGE SCALE GENOMIC DNA]</scope>
    <source>
        <strain evidence="2">HvINT-</strain>
        <tissue evidence="2">Whole body</tissue>
    </source>
</reference>
<feature type="transmembrane region" description="Helical" evidence="1">
    <location>
        <begin position="57"/>
        <end position="78"/>
    </location>
</feature>
<keyword evidence="1" id="KW-1133">Transmembrane helix</keyword>
<dbReference type="EMBL" id="NWSH01001913">
    <property type="protein sequence ID" value="PCG69694.1"/>
    <property type="molecule type" value="Genomic_DNA"/>
</dbReference>
<dbReference type="AlphaFoldDB" id="A0A2A4JDR1"/>
<proteinExistence type="predicted"/>
<keyword evidence="1" id="KW-0472">Membrane</keyword>
<gene>
    <name evidence="2" type="ORF">B5V51_3806</name>
</gene>